<dbReference type="Gene3D" id="2.40.10.10">
    <property type="entry name" value="Trypsin-like serine proteases"/>
    <property type="match status" value="2"/>
</dbReference>
<dbReference type="PROSITE" id="PS00134">
    <property type="entry name" value="TRYPSIN_HIS"/>
    <property type="match status" value="1"/>
</dbReference>
<proteinExistence type="inferred from homology"/>
<keyword evidence="3" id="KW-0222">Digestion</keyword>
<evidence type="ECO:0000313" key="12">
    <source>
        <dbReference type="EMBL" id="KAL3406366.1"/>
    </source>
</evidence>
<name>A0ABD2XMH2_9HYME</name>
<dbReference type="PANTHER" id="PTHR24276:SF97">
    <property type="entry name" value="GH13245P2-RELATED"/>
    <property type="match status" value="1"/>
</dbReference>
<dbReference type="PANTHER" id="PTHR24276">
    <property type="entry name" value="POLYSERASE-RELATED"/>
    <property type="match status" value="1"/>
</dbReference>
<keyword evidence="7" id="KW-1015">Disulfide bond</keyword>
<feature type="domain" description="Peptidase S1" evidence="11">
    <location>
        <begin position="1"/>
        <end position="233"/>
    </location>
</feature>
<dbReference type="InterPro" id="IPR001254">
    <property type="entry name" value="Trypsin_dom"/>
</dbReference>
<evidence type="ECO:0000256" key="3">
    <source>
        <dbReference type="ARBA" id="ARBA00022757"/>
    </source>
</evidence>
<dbReference type="InterPro" id="IPR043504">
    <property type="entry name" value="Peptidase_S1_PA_chymotrypsin"/>
</dbReference>
<evidence type="ECO:0000256" key="2">
    <source>
        <dbReference type="ARBA" id="ARBA00022670"/>
    </source>
</evidence>
<evidence type="ECO:0000256" key="6">
    <source>
        <dbReference type="ARBA" id="ARBA00023145"/>
    </source>
</evidence>
<organism evidence="12 13">
    <name type="scientific">Trichogramma kaykai</name>
    <dbReference type="NCBI Taxonomy" id="54128"/>
    <lineage>
        <taxon>Eukaryota</taxon>
        <taxon>Metazoa</taxon>
        <taxon>Ecdysozoa</taxon>
        <taxon>Arthropoda</taxon>
        <taxon>Hexapoda</taxon>
        <taxon>Insecta</taxon>
        <taxon>Pterygota</taxon>
        <taxon>Neoptera</taxon>
        <taxon>Endopterygota</taxon>
        <taxon>Hymenoptera</taxon>
        <taxon>Apocrita</taxon>
        <taxon>Proctotrupomorpha</taxon>
        <taxon>Chalcidoidea</taxon>
        <taxon>Trichogrammatidae</taxon>
        <taxon>Trichogramma</taxon>
    </lineage>
</organism>
<dbReference type="EC" id="3.4.21.4" evidence="9"/>
<dbReference type="AlphaFoldDB" id="A0ABD2XMH2"/>
<dbReference type="PRINTS" id="PR00722">
    <property type="entry name" value="CHYMOTRYPSIN"/>
</dbReference>
<evidence type="ECO:0000256" key="5">
    <source>
        <dbReference type="ARBA" id="ARBA00022825"/>
    </source>
</evidence>
<evidence type="ECO:0000256" key="8">
    <source>
        <dbReference type="ARBA" id="ARBA00036320"/>
    </source>
</evidence>
<dbReference type="PROSITE" id="PS50240">
    <property type="entry name" value="TRYPSIN_DOM"/>
    <property type="match status" value="1"/>
</dbReference>
<dbReference type="PROSITE" id="PS00135">
    <property type="entry name" value="TRYPSIN_SER"/>
    <property type="match status" value="1"/>
</dbReference>
<dbReference type="CDD" id="cd00190">
    <property type="entry name" value="Tryp_SPc"/>
    <property type="match status" value="1"/>
</dbReference>
<dbReference type="InterPro" id="IPR001314">
    <property type="entry name" value="Peptidase_S1A"/>
</dbReference>
<dbReference type="InterPro" id="IPR050430">
    <property type="entry name" value="Peptidase_S1"/>
</dbReference>
<keyword evidence="6" id="KW-0865">Zymogen</keyword>
<dbReference type="GO" id="GO:0007586">
    <property type="term" value="P:digestion"/>
    <property type="evidence" value="ECO:0007669"/>
    <property type="project" value="UniProtKB-KW"/>
</dbReference>
<comment type="similarity">
    <text evidence="1">Belongs to the peptidase S1 family.</text>
</comment>
<dbReference type="InterPro" id="IPR033116">
    <property type="entry name" value="TRYPSIN_SER"/>
</dbReference>
<dbReference type="SUPFAM" id="SSF50494">
    <property type="entry name" value="Trypsin-like serine proteases"/>
    <property type="match status" value="1"/>
</dbReference>
<dbReference type="InterPro" id="IPR018114">
    <property type="entry name" value="TRYPSIN_HIS"/>
</dbReference>
<dbReference type="GO" id="GO:0004252">
    <property type="term" value="F:serine-type endopeptidase activity"/>
    <property type="evidence" value="ECO:0007669"/>
    <property type="project" value="UniProtKB-EC"/>
</dbReference>
<evidence type="ECO:0000256" key="4">
    <source>
        <dbReference type="ARBA" id="ARBA00022801"/>
    </source>
</evidence>
<sequence>MAYLKKFTTENIYGLRCGASIINERFVLTAAHCINDVEPESLEVVVGTNQLGDNDNAKVYGVAKLIGHPQYRKKIGSDSSSMKNDIGLILLKEKITFDDRTQPVRLAPGHLQITTGMNATVTGWGWDVHNIFDTGVQKNLKMLSMRIADKEKCKKAWYDQSKKYLDAGLICVTTDFHGLEGHCYGDSGGPLVTDDGQQVGVVSMGYECGLADTFPDVYTSVPYYADWIRDVVAAN</sequence>
<evidence type="ECO:0000256" key="7">
    <source>
        <dbReference type="ARBA" id="ARBA00023157"/>
    </source>
</evidence>
<evidence type="ECO:0000259" key="11">
    <source>
        <dbReference type="PROSITE" id="PS50240"/>
    </source>
</evidence>
<evidence type="ECO:0000313" key="13">
    <source>
        <dbReference type="Proteomes" id="UP001627154"/>
    </source>
</evidence>
<dbReference type="Proteomes" id="UP001627154">
    <property type="component" value="Unassembled WGS sequence"/>
</dbReference>
<evidence type="ECO:0000256" key="10">
    <source>
        <dbReference type="RuleBase" id="RU363034"/>
    </source>
</evidence>
<dbReference type="InterPro" id="IPR009003">
    <property type="entry name" value="Peptidase_S1_PA"/>
</dbReference>
<comment type="catalytic activity">
    <reaction evidence="8">
        <text>Preferential cleavage: Arg-|-Xaa, Lys-|-Xaa.</text>
        <dbReference type="EC" id="3.4.21.4"/>
    </reaction>
</comment>
<reference evidence="12 13" key="1">
    <citation type="journal article" date="2024" name="bioRxiv">
        <title>A reference genome for Trichogramma kaykai: A tiny desert-dwelling parasitoid wasp with competing sex-ratio distorters.</title>
        <authorList>
            <person name="Culotta J."/>
            <person name="Lindsey A.R."/>
        </authorList>
    </citation>
    <scope>NUCLEOTIDE SEQUENCE [LARGE SCALE GENOMIC DNA]</scope>
    <source>
        <strain evidence="12 13">KSX58</strain>
    </source>
</reference>
<accession>A0ABD2XMH2</accession>
<keyword evidence="4 10" id="KW-0378">Hydrolase</keyword>
<evidence type="ECO:0000256" key="1">
    <source>
        <dbReference type="ARBA" id="ARBA00007664"/>
    </source>
</evidence>
<dbReference type="GO" id="GO:0006508">
    <property type="term" value="P:proteolysis"/>
    <property type="evidence" value="ECO:0007669"/>
    <property type="project" value="UniProtKB-KW"/>
</dbReference>
<dbReference type="SMART" id="SM00020">
    <property type="entry name" value="Tryp_SPc"/>
    <property type="match status" value="1"/>
</dbReference>
<dbReference type="Pfam" id="PF00089">
    <property type="entry name" value="Trypsin"/>
    <property type="match status" value="1"/>
</dbReference>
<protein>
    <recommendedName>
        <fullName evidence="9">trypsin</fullName>
        <ecNumber evidence="9">3.4.21.4</ecNumber>
    </recommendedName>
</protein>
<keyword evidence="13" id="KW-1185">Reference proteome</keyword>
<gene>
    <name evidence="12" type="ORF">TKK_001705</name>
</gene>
<dbReference type="FunFam" id="2.40.10.10:FF:000068">
    <property type="entry name" value="transmembrane protease serine 2"/>
    <property type="match status" value="1"/>
</dbReference>
<evidence type="ECO:0000256" key="9">
    <source>
        <dbReference type="ARBA" id="ARBA00038868"/>
    </source>
</evidence>
<dbReference type="EMBL" id="JBJJXI010000019">
    <property type="protein sequence ID" value="KAL3406366.1"/>
    <property type="molecule type" value="Genomic_DNA"/>
</dbReference>
<keyword evidence="5 10" id="KW-0720">Serine protease</keyword>
<comment type="caution">
    <text evidence="12">The sequence shown here is derived from an EMBL/GenBank/DDBJ whole genome shotgun (WGS) entry which is preliminary data.</text>
</comment>
<keyword evidence="2 10" id="KW-0645">Protease</keyword>